<dbReference type="GO" id="GO:0060326">
    <property type="term" value="P:cell chemotaxis"/>
    <property type="evidence" value="ECO:0007669"/>
    <property type="project" value="TreeGrafter"/>
</dbReference>
<dbReference type="InterPro" id="IPR017452">
    <property type="entry name" value="GPCR_Rhodpsn_7TM"/>
</dbReference>
<feature type="transmembrane region" description="Helical" evidence="10">
    <location>
        <begin position="254"/>
        <end position="277"/>
    </location>
</feature>
<dbReference type="OrthoDB" id="8951197at2759"/>
<proteinExistence type="inferred from homology"/>
<keyword evidence="5 9" id="KW-0297">G-protein coupled receptor</keyword>
<evidence type="ECO:0000256" key="5">
    <source>
        <dbReference type="ARBA" id="ARBA00023040"/>
    </source>
</evidence>
<evidence type="ECO:0000256" key="7">
    <source>
        <dbReference type="ARBA" id="ARBA00023170"/>
    </source>
</evidence>
<dbReference type="GO" id="GO:0019722">
    <property type="term" value="P:calcium-mediated signaling"/>
    <property type="evidence" value="ECO:0007669"/>
    <property type="project" value="TreeGrafter"/>
</dbReference>
<dbReference type="InterPro" id="IPR000355">
    <property type="entry name" value="Chemokine_rcpt"/>
</dbReference>
<dbReference type="PANTHER" id="PTHR10489">
    <property type="entry name" value="CELL ADHESION MOLECULE"/>
    <property type="match status" value="1"/>
</dbReference>
<name>A0A3Q2YGU9_HIPCM</name>
<keyword evidence="4 10" id="KW-1133">Transmembrane helix</keyword>
<evidence type="ECO:0000256" key="2">
    <source>
        <dbReference type="ARBA" id="ARBA00022475"/>
    </source>
</evidence>
<keyword evidence="3 9" id="KW-0812">Transmembrane</keyword>
<dbReference type="Pfam" id="PF00001">
    <property type="entry name" value="7tm_1"/>
    <property type="match status" value="1"/>
</dbReference>
<dbReference type="GO" id="GO:0019957">
    <property type="term" value="F:C-C chemokine binding"/>
    <property type="evidence" value="ECO:0007669"/>
    <property type="project" value="TreeGrafter"/>
</dbReference>
<keyword evidence="13" id="KW-1185">Reference proteome</keyword>
<evidence type="ECO:0000256" key="4">
    <source>
        <dbReference type="ARBA" id="ARBA00022989"/>
    </source>
</evidence>
<dbReference type="GO" id="GO:0006955">
    <property type="term" value="P:immune response"/>
    <property type="evidence" value="ECO:0007669"/>
    <property type="project" value="TreeGrafter"/>
</dbReference>
<dbReference type="PRINTS" id="PR00657">
    <property type="entry name" value="CCCHEMOKINER"/>
</dbReference>
<dbReference type="GO" id="GO:0016493">
    <property type="term" value="F:C-C chemokine receptor activity"/>
    <property type="evidence" value="ECO:0007669"/>
    <property type="project" value="TreeGrafter"/>
</dbReference>
<dbReference type="STRING" id="109280.ENSHCOP00000017231"/>
<evidence type="ECO:0000313" key="12">
    <source>
        <dbReference type="Ensembl" id="ENSHCOP00000017231.1"/>
    </source>
</evidence>
<dbReference type="GeneTree" id="ENSGT01020000230359"/>
<feature type="transmembrane region" description="Helical" evidence="10">
    <location>
        <begin position="211"/>
        <end position="234"/>
    </location>
</feature>
<feature type="transmembrane region" description="Helical" evidence="10">
    <location>
        <begin position="297"/>
        <end position="320"/>
    </location>
</feature>
<dbReference type="InterPro" id="IPR050119">
    <property type="entry name" value="CCR1-9-like"/>
</dbReference>
<dbReference type="GO" id="GO:0007204">
    <property type="term" value="P:positive regulation of cytosolic calcium ion concentration"/>
    <property type="evidence" value="ECO:0007669"/>
    <property type="project" value="TreeGrafter"/>
</dbReference>
<accession>A0A3Q2YGU9</accession>
<keyword evidence="2" id="KW-1003">Cell membrane</keyword>
<dbReference type="PROSITE" id="PS00237">
    <property type="entry name" value="G_PROTEIN_RECEP_F1_1"/>
    <property type="match status" value="1"/>
</dbReference>
<organism evidence="12 13">
    <name type="scientific">Hippocampus comes</name>
    <name type="common">Tiger tail seahorse</name>
    <dbReference type="NCBI Taxonomy" id="109280"/>
    <lineage>
        <taxon>Eukaryota</taxon>
        <taxon>Metazoa</taxon>
        <taxon>Chordata</taxon>
        <taxon>Craniata</taxon>
        <taxon>Vertebrata</taxon>
        <taxon>Euteleostomi</taxon>
        <taxon>Actinopterygii</taxon>
        <taxon>Neopterygii</taxon>
        <taxon>Teleostei</taxon>
        <taxon>Neoteleostei</taxon>
        <taxon>Acanthomorphata</taxon>
        <taxon>Syngnathiaria</taxon>
        <taxon>Syngnathiformes</taxon>
        <taxon>Syngnathoidei</taxon>
        <taxon>Syngnathidae</taxon>
        <taxon>Hippocampus</taxon>
    </lineage>
</organism>
<evidence type="ECO:0000313" key="13">
    <source>
        <dbReference type="Proteomes" id="UP000264820"/>
    </source>
</evidence>
<evidence type="ECO:0000256" key="10">
    <source>
        <dbReference type="SAM" id="Phobius"/>
    </source>
</evidence>
<dbReference type="OMA" id="CKVVLGI"/>
<keyword evidence="8 9" id="KW-0807">Transducer</keyword>
<feature type="transmembrane region" description="Helical" evidence="10">
    <location>
        <begin position="160"/>
        <end position="183"/>
    </location>
</feature>
<dbReference type="SUPFAM" id="SSF81321">
    <property type="entry name" value="Family A G protein-coupled receptor-like"/>
    <property type="match status" value="1"/>
</dbReference>
<feature type="transmembrane region" description="Helical" evidence="10">
    <location>
        <begin position="123"/>
        <end position="140"/>
    </location>
</feature>
<dbReference type="PROSITE" id="PS50262">
    <property type="entry name" value="G_PROTEIN_RECEP_F1_2"/>
    <property type="match status" value="1"/>
</dbReference>
<evidence type="ECO:0000256" key="1">
    <source>
        <dbReference type="ARBA" id="ARBA00004651"/>
    </source>
</evidence>
<feature type="transmembrane region" description="Helical" evidence="10">
    <location>
        <begin position="50"/>
        <end position="72"/>
    </location>
</feature>
<comment type="similarity">
    <text evidence="9">Belongs to the G-protein coupled receptor 1 family.</text>
</comment>
<dbReference type="AlphaFoldDB" id="A0A3Q2YGU9"/>
<dbReference type="Proteomes" id="UP000264820">
    <property type="component" value="Unplaced"/>
</dbReference>
<sequence>MAKLLPVELTRPTSTAIGENTTLDYADYSFLPDGDFGTCVYDRHGASFIPPVYCIFFLMGLLGNSLVVWVLVCGVRFCNMTDVCLLNLAIADLLLVCSLPFLAYQARDQWIFGDTLCKVFLGIYHIVFYGSIFFIVVMSIDRYLAIVHAIYTMRARTRSLGIIVAVITWVAGFLASFPEVIYLKEMPGRMNSTFCYPVYPTPTLDNADIHFWRVFGILKMNILGLIIPMFIMAFCYSQIIRRLLSSQSSKRQTILLVVIVVAVFFICWVPYNVASLFRALEMLQVYTECNSSKVIRLTLQITEVFAYLHSCLNPVLYVFVGQKFRRNLLRLIHRTPCGLCQLVKVFTRQQQISRSNISQTTSLDERSTAV</sequence>
<dbReference type="PRINTS" id="PR00237">
    <property type="entry name" value="GPCRRHODOPSN"/>
</dbReference>
<dbReference type="RefSeq" id="XP_019735666.1">
    <property type="nucleotide sequence ID" value="XM_019880107.1"/>
</dbReference>
<dbReference type="FunFam" id="1.20.1070.10:FF:000026">
    <property type="entry name" value="C-C chemokine receptor type 5"/>
    <property type="match status" value="1"/>
</dbReference>
<evidence type="ECO:0000256" key="3">
    <source>
        <dbReference type="ARBA" id="ARBA00022692"/>
    </source>
</evidence>
<evidence type="ECO:0000256" key="9">
    <source>
        <dbReference type="RuleBase" id="RU000688"/>
    </source>
</evidence>
<keyword evidence="6 10" id="KW-0472">Membrane</keyword>
<dbReference type="CTD" id="100329767"/>
<dbReference type="Gene3D" id="1.20.1070.10">
    <property type="entry name" value="Rhodopsin 7-helix transmembrane proteins"/>
    <property type="match status" value="1"/>
</dbReference>
<dbReference type="InterPro" id="IPR000276">
    <property type="entry name" value="GPCR_Rhodpsn"/>
</dbReference>
<dbReference type="Ensembl" id="ENSHCOT00000014314.1">
    <property type="protein sequence ID" value="ENSHCOP00000017231.1"/>
    <property type="gene ID" value="ENSHCOG00000021093.1"/>
</dbReference>
<dbReference type="KEGG" id="hcq:109521949"/>
<protein>
    <submittedName>
        <fullName evidence="12">C-C motif chemokine receptor 8</fullName>
    </submittedName>
</protein>
<dbReference type="GeneID" id="109521949"/>
<dbReference type="CDD" id="cd14984">
    <property type="entry name" value="7tmA_Chemokine_R"/>
    <property type="match status" value="1"/>
</dbReference>
<reference evidence="12" key="1">
    <citation type="submission" date="2025-08" db="UniProtKB">
        <authorList>
            <consortium name="Ensembl"/>
        </authorList>
    </citation>
    <scope>IDENTIFICATION</scope>
</reference>
<dbReference type="PANTHER" id="PTHR10489:SF627">
    <property type="entry name" value="C-C CHEMOKINE RECEPTOR TYPE 8"/>
    <property type="match status" value="1"/>
</dbReference>
<reference evidence="12" key="2">
    <citation type="submission" date="2025-09" db="UniProtKB">
        <authorList>
            <consortium name="Ensembl"/>
        </authorList>
    </citation>
    <scope>IDENTIFICATION</scope>
</reference>
<keyword evidence="7 9" id="KW-0675">Receptor</keyword>
<comment type="subcellular location">
    <subcellularLocation>
        <location evidence="1">Cell membrane</location>
        <topology evidence="1">Multi-pass membrane protein</topology>
    </subcellularLocation>
</comment>
<evidence type="ECO:0000259" key="11">
    <source>
        <dbReference type="PROSITE" id="PS50262"/>
    </source>
</evidence>
<dbReference type="GO" id="GO:0009897">
    <property type="term" value="C:external side of plasma membrane"/>
    <property type="evidence" value="ECO:0007669"/>
    <property type="project" value="TreeGrafter"/>
</dbReference>
<feature type="domain" description="G-protein coupled receptors family 1 profile" evidence="11">
    <location>
        <begin position="63"/>
        <end position="317"/>
    </location>
</feature>
<evidence type="ECO:0000256" key="8">
    <source>
        <dbReference type="ARBA" id="ARBA00023224"/>
    </source>
</evidence>
<feature type="transmembrane region" description="Helical" evidence="10">
    <location>
        <begin position="84"/>
        <end position="103"/>
    </location>
</feature>
<evidence type="ECO:0000256" key="6">
    <source>
        <dbReference type="ARBA" id="ARBA00023136"/>
    </source>
</evidence>